<gene>
    <name evidence="10" type="primary">alaS1</name>
    <name evidence="10" type="ORF">SCULI_v1c06090</name>
</gene>
<dbReference type="GO" id="GO:0000049">
    <property type="term" value="F:tRNA binding"/>
    <property type="evidence" value="ECO:0007669"/>
    <property type="project" value="UniProtKB-KW"/>
</dbReference>
<dbReference type="STRING" id="1276246.SCULI_v1c06090"/>
<dbReference type="Proteomes" id="UP000019267">
    <property type="component" value="Chromosome"/>
</dbReference>
<dbReference type="Gene3D" id="3.30.980.10">
    <property type="entry name" value="Threonyl-trna Synthetase, Chain A, domain 2"/>
    <property type="match status" value="1"/>
</dbReference>
<organism evidence="10 11">
    <name type="scientific">Spiroplasma culicicola AES-1</name>
    <dbReference type="NCBI Taxonomy" id="1276246"/>
    <lineage>
        <taxon>Bacteria</taxon>
        <taxon>Bacillati</taxon>
        <taxon>Mycoplasmatota</taxon>
        <taxon>Mollicutes</taxon>
        <taxon>Entomoplasmatales</taxon>
        <taxon>Spiroplasmataceae</taxon>
        <taxon>Spiroplasma</taxon>
    </lineage>
</organism>
<dbReference type="GO" id="GO:0006419">
    <property type="term" value="P:alanyl-tRNA aminoacylation"/>
    <property type="evidence" value="ECO:0007669"/>
    <property type="project" value="InterPro"/>
</dbReference>
<sequence>MLKNFKGYNVFEITTKITEFLNKVKFTLLYLEETVFFPESAGQVGDLGIIQFNNKDYKILGLTISDDKVVHKTELIEDIEVGSIVTAKIDKNHRDLVSQNHSAAHLLFDTLRELFPTSLGKGYFNDENGLRIDMQLNEKVDWNLILKLNEIVTNKRQTTANKEEIIVDAKTAKEEYNLSIEFNEKELEGDLRIVKFDHVSIQLCSGTHVNNLSEIKDFLIYDFESKGNNIYRFYAKTNEILIKDEYNKLTEKEILEVSNLFDKYAKLKQQFGNDQNIEQALETFLEIKKDTLNFNWDSFLKFKIFINDLKKNMNEYFVQVETKKKDFLFNKYKNIEPNINGETKIFILEENGLENKDYNFICDLILKNNSNSYVEIIDQTSKMFFCKSNGSIKAFERMQEHQTFNIKGGGNEKTAQGKIIERKNSN</sequence>
<evidence type="ECO:0000256" key="5">
    <source>
        <dbReference type="ARBA" id="ARBA00022840"/>
    </source>
</evidence>
<dbReference type="InterPro" id="IPR018164">
    <property type="entry name" value="Ala-tRNA-synth_IIc_N"/>
</dbReference>
<reference evidence="10 11" key="1">
    <citation type="journal article" date="2014" name="Genome Biol. Evol.">
        <title>Molecular evolution of the substrate utilization strategies and putative virulence factors in mosquito-associated Spiroplasma species.</title>
        <authorList>
            <person name="Chang T.H."/>
            <person name="Lo W.S."/>
            <person name="Ku C."/>
            <person name="Chen L.L."/>
            <person name="Kuo C.H."/>
        </authorList>
    </citation>
    <scope>NUCLEOTIDE SEQUENCE [LARGE SCALE GENOMIC DNA]</scope>
    <source>
        <strain evidence="10">AES-1</strain>
    </source>
</reference>
<dbReference type="GO" id="GO:0002161">
    <property type="term" value="F:aminoacyl-tRNA deacylase activity"/>
    <property type="evidence" value="ECO:0007669"/>
    <property type="project" value="TreeGrafter"/>
</dbReference>
<feature type="domain" description="Alanyl-transfer RNA synthetases family profile" evidence="9">
    <location>
        <begin position="1"/>
        <end position="247"/>
    </location>
</feature>
<dbReference type="KEGG" id="scq:SCULI_v1c06090"/>
<evidence type="ECO:0000259" key="9">
    <source>
        <dbReference type="PROSITE" id="PS50860"/>
    </source>
</evidence>
<dbReference type="SUPFAM" id="SSF50447">
    <property type="entry name" value="Translation proteins"/>
    <property type="match status" value="1"/>
</dbReference>
<evidence type="ECO:0000256" key="4">
    <source>
        <dbReference type="ARBA" id="ARBA00022741"/>
    </source>
</evidence>
<evidence type="ECO:0000313" key="10">
    <source>
        <dbReference type="EMBL" id="AHI52950.1"/>
    </source>
</evidence>
<dbReference type="GO" id="GO:0005524">
    <property type="term" value="F:ATP binding"/>
    <property type="evidence" value="ECO:0007669"/>
    <property type="project" value="UniProtKB-KW"/>
</dbReference>
<keyword evidence="7" id="KW-0648">Protein biosynthesis</keyword>
<dbReference type="PANTHER" id="PTHR11777:SF9">
    <property type="entry name" value="ALANINE--TRNA LIGASE, CYTOPLASMIC"/>
    <property type="match status" value="1"/>
</dbReference>
<dbReference type="HOGENOM" id="CLU_639205_0_0_14"/>
<keyword evidence="2" id="KW-0820">tRNA-binding</keyword>
<dbReference type="eggNOG" id="COG0013">
    <property type="taxonomic scope" value="Bacteria"/>
</dbReference>
<dbReference type="RefSeq" id="WP_025363185.1">
    <property type="nucleotide sequence ID" value="NZ_CP006681.1"/>
</dbReference>
<dbReference type="PATRIC" id="fig|1276246.3.peg.608"/>
<evidence type="ECO:0000256" key="6">
    <source>
        <dbReference type="ARBA" id="ARBA00022884"/>
    </source>
</evidence>
<accession>W6A7U5</accession>
<dbReference type="PANTHER" id="PTHR11777">
    <property type="entry name" value="ALANYL-TRNA SYNTHETASE"/>
    <property type="match status" value="1"/>
</dbReference>
<evidence type="ECO:0000313" key="11">
    <source>
        <dbReference type="Proteomes" id="UP000019267"/>
    </source>
</evidence>
<keyword evidence="4" id="KW-0547">Nucleotide-binding</keyword>
<evidence type="ECO:0000256" key="2">
    <source>
        <dbReference type="ARBA" id="ARBA00022555"/>
    </source>
</evidence>
<name>W6A7U5_9MOLU</name>
<dbReference type="InterPro" id="IPR018165">
    <property type="entry name" value="Ala-tRNA-synth_IIc_core"/>
</dbReference>
<evidence type="ECO:0000256" key="7">
    <source>
        <dbReference type="ARBA" id="ARBA00022917"/>
    </source>
</evidence>
<keyword evidence="5" id="KW-0067">ATP-binding</keyword>
<dbReference type="Pfam" id="PF01411">
    <property type="entry name" value="tRNA-synt_2c"/>
    <property type="match status" value="1"/>
</dbReference>
<dbReference type="AlphaFoldDB" id="W6A7U5"/>
<dbReference type="PROSITE" id="PS50860">
    <property type="entry name" value="AA_TRNA_LIGASE_II_ALA"/>
    <property type="match status" value="1"/>
</dbReference>
<evidence type="ECO:0000256" key="8">
    <source>
        <dbReference type="ARBA" id="ARBA00023146"/>
    </source>
</evidence>
<evidence type="ECO:0000256" key="1">
    <source>
        <dbReference type="ARBA" id="ARBA00008226"/>
    </source>
</evidence>
<keyword evidence="6" id="KW-0694">RNA-binding</keyword>
<dbReference type="GO" id="GO:0004813">
    <property type="term" value="F:alanine-tRNA ligase activity"/>
    <property type="evidence" value="ECO:0007669"/>
    <property type="project" value="InterPro"/>
</dbReference>
<evidence type="ECO:0000256" key="3">
    <source>
        <dbReference type="ARBA" id="ARBA00022598"/>
    </source>
</evidence>
<keyword evidence="8 10" id="KW-0030">Aminoacyl-tRNA synthetase</keyword>
<dbReference type="InterPro" id="IPR018163">
    <property type="entry name" value="Thr/Ala-tRNA-synth_IIc_edit"/>
</dbReference>
<dbReference type="EMBL" id="CP006681">
    <property type="protein sequence ID" value="AHI52950.1"/>
    <property type="molecule type" value="Genomic_DNA"/>
</dbReference>
<keyword evidence="3" id="KW-0436">Ligase</keyword>
<dbReference type="SUPFAM" id="SSF55186">
    <property type="entry name" value="ThrRS/AlaRS common domain"/>
    <property type="match status" value="1"/>
</dbReference>
<dbReference type="InterPro" id="IPR009000">
    <property type="entry name" value="Transl_B-barrel_sf"/>
</dbReference>
<dbReference type="InterPro" id="IPR050058">
    <property type="entry name" value="Ala-tRNA_ligase"/>
</dbReference>
<protein>
    <submittedName>
        <fullName evidence="10">Alanyl-tRNA synthetase</fullName>
    </submittedName>
</protein>
<dbReference type="Gene3D" id="2.40.30.130">
    <property type="match status" value="1"/>
</dbReference>
<comment type="similarity">
    <text evidence="1">Belongs to the class-II aminoacyl-tRNA synthetase family.</text>
</comment>
<dbReference type="Pfam" id="PF07973">
    <property type="entry name" value="tRNA_SAD"/>
    <property type="match status" value="1"/>
</dbReference>
<dbReference type="SMART" id="SM00863">
    <property type="entry name" value="tRNA_SAD"/>
    <property type="match status" value="1"/>
</dbReference>
<dbReference type="OrthoDB" id="9803884at2"/>
<keyword evidence="11" id="KW-1185">Reference proteome</keyword>
<dbReference type="InterPro" id="IPR012947">
    <property type="entry name" value="tRNA_SAD"/>
</dbReference>
<proteinExistence type="inferred from homology"/>